<name>A0A2T0I3I0_PSEFL</name>
<dbReference type="EMBL" id="PVUH01000013">
    <property type="protein sequence ID" value="PRW89889.1"/>
    <property type="molecule type" value="Genomic_DNA"/>
</dbReference>
<accession>A0A2T0I3I0</accession>
<dbReference type="Proteomes" id="UP000239731">
    <property type="component" value="Unassembled WGS sequence"/>
</dbReference>
<gene>
    <name evidence="2" type="ORF">C7A10_19290</name>
</gene>
<feature type="compositionally biased region" description="Acidic residues" evidence="1">
    <location>
        <begin position="221"/>
        <end position="235"/>
    </location>
</feature>
<evidence type="ECO:0000313" key="3">
    <source>
        <dbReference type="Proteomes" id="UP000239731"/>
    </source>
</evidence>
<sequence>MPGQSPDSSLFTDPDRLKLGEREPIRGLNPLPLAGQALCSCSCGWFGPAGQRQGGSCPACGSTIAKAPSKAVIHVYEAMSKLLSDTSERLKGAQIDCISLRAMVDQSVQNCRTLQDVQTPLTAKAAAFDASLKLIGLPAETAPDVFPGVIQSILHDQLRYTMHRDVLRLDQAAWDAVQDFPQHKMSAPDYDQAVDRQISRWRQIQHQAEMQRQAQERAEAEQLDAADEQPVESEL</sequence>
<reference evidence="2 3" key="1">
    <citation type="submission" date="2018-03" db="EMBL/GenBank/DDBJ databases">
        <title>Blue discolouration in mozzarella cheese caused by Pseudomonas fluorescens.</title>
        <authorList>
            <person name="Chiesa F."/>
            <person name="Dalmasso A."/>
            <person name="Lomonaco S."/>
        </authorList>
    </citation>
    <scope>NUCLEOTIDE SEQUENCE [LARGE SCALE GENOMIC DNA]</scope>
    <source>
        <strain evidence="2 3">11293</strain>
    </source>
</reference>
<proteinExistence type="predicted"/>
<comment type="caution">
    <text evidence="2">The sequence shown here is derived from an EMBL/GenBank/DDBJ whole genome shotgun (WGS) entry which is preliminary data.</text>
</comment>
<evidence type="ECO:0000256" key="1">
    <source>
        <dbReference type="SAM" id="MobiDB-lite"/>
    </source>
</evidence>
<organism evidence="2 3">
    <name type="scientific">Pseudomonas fluorescens</name>
    <dbReference type="NCBI Taxonomy" id="294"/>
    <lineage>
        <taxon>Bacteria</taxon>
        <taxon>Pseudomonadati</taxon>
        <taxon>Pseudomonadota</taxon>
        <taxon>Gammaproteobacteria</taxon>
        <taxon>Pseudomonadales</taxon>
        <taxon>Pseudomonadaceae</taxon>
        <taxon>Pseudomonas</taxon>
    </lineage>
</organism>
<evidence type="ECO:0000313" key="2">
    <source>
        <dbReference type="EMBL" id="PRW89889.1"/>
    </source>
</evidence>
<dbReference type="AlphaFoldDB" id="A0A2T0I3I0"/>
<protein>
    <submittedName>
        <fullName evidence="2">Uncharacterized protein</fullName>
    </submittedName>
</protein>
<feature type="region of interest" description="Disordered" evidence="1">
    <location>
        <begin position="205"/>
        <end position="235"/>
    </location>
</feature>